<feature type="transmembrane region" description="Helical" evidence="5">
    <location>
        <begin position="167"/>
        <end position="188"/>
    </location>
</feature>
<keyword evidence="3 5" id="KW-1133">Transmembrane helix</keyword>
<feature type="transmembrane region" description="Helical" evidence="5">
    <location>
        <begin position="235"/>
        <end position="256"/>
    </location>
</feature>
<dbReference type="InterPro" id="IPR000537">
    <property type="entry name" value="UbiA_prenyltransferase"/>
</dbReference>
<keyword evidence="6" id="KW-0808">Transferase</keyword>
<accession>A0A7X9RTF8</accession>
<evidence type="ECO:0000256" key="5">
    <source>
        <dbReference type="SAM" id="Phobius"/>
    </source>
</evidence>
<evidence type="ECO:0000313" key="6">
    <source>
        <dbReference type="EMBL" id="NME68445.1"/>
    </source>
</evidence>
<protein>
    <submittedName>
        <fullName evidence="6">UbiA family prenyltransferase</fullName>
    </submittedName>
</protein>
<dbReference type="GO" id="GO:0016765">
    <property type="term" value="F:transferase activity, transferring alkyl or aryl (other than methyl) groups"/>
    <property type="evidence" value="ECO:0007669"/>
    <property type="project" value="InterPro"/>
</dbReference>
<keyword evidence="7" id="KW-1185">Reference proteome</keyword>
<name>A0A7X9RTF8_9BACT</name>
<feature type="transmembrane region" description="Helical" evidence="5">
    <location>
        <begin position="12"/>
        <end position="31"/>
    </location>
</feature>
<organism evidence="6 7">
    <name type="scientific">Flammeovirga aprica JL-4</name>
    <dbReference type="NCBI Taxonomy" id="694437"/>
    <lineage>
        <taxon>Bacteria</taxon>
        <taxon>Pseudomonadati</taxon>
        <taxon>Bacteroidota</taxon>
        <taxon>Cytophagia</taxon>
        <taxon>Cytophagales</taxon>
        <taxon>Flammeovirgaceae</taxon>
        <taxon>Flammeovirga</taxon>
    </lineage>
</organism>
<evidence type="ECO:0000256" key="2">
    <source>
        <dbReference type="ARBA" id="ARBA00022692"/>
    </source>
</evidence>
<evidence type="ECO:0000313" key="7">
    <source>
        <dbReference type="Proteomes" id="UP000576082"/>
    </source>
</evidence>
<gene>
    <name evidence="6" type="ORF">HHU12_10790</name>
</gene>
<dbReference type="GO" id="GO:0016020">
    <property type="term" value="C:membrane"/>
    <property type="evidence" value="ECO:0007669"/>
    <property type="project" value="UniProtKB-SubCell"/>
</dbReference>
<feature type="transmembrane region" description="Helical" evidence="5">
    <location>
        <begin position="135"/>
        <end position="155"/>
    </location>
</feature>
<feature type="transmembrane region" description="Helical" evidence="5">
    <location>
        <begin position="276"/>
        <end position="294"/>
    </location>
</feature>
<dbReference type="EMBL" id="JABANE010000024">
    <property type="protein sequence ID" value="NME68445.1"/>
    <property type="molecule type" value="Genomic_DNA"/>
</dbReference>
<keyword evidence="2 5" id="KW-0812">Transmembrane</keyword>
<dbReference type="Pfam" id="PF01040">
    <property type="entry name" value="UbiA"/>
    <property type="match status" value="1"/>
</dbReference>
<evidence type="ECO:0000256" key="3">
    <source>
        <dbReference type="ARBA" id="ARBA00022989"/>
    </source>
</evidence>
<reference evidence="6 7" key="1">
    <citation type="submission" date="2020-04" db="EMBL/GenBank/DDBJ databases">
        <title>Flammeovirga sp. SR4, a novel species isolated from seawater.</title>
        <authorList>
            <person name="Wang X."/>
        </authorList>
    </citation>
    <scope>NUCLEOTIDE SEQUENCE [LARGE SCALE GENOMIC DNA]</scope>
    <source>
        <strain evidence="6 7">ATCC 23126</strain>
    </source>
</reference>
<dbReference type="RefSeq" id="WP_169656749.1">
    <property type="nucleotide sequence ID" value="NZ_JABANE010000024.1"/>
</dbReference>
<dbReference type="Proteomes" id="UP000576082">
    <property type="component" value="Unassembled WGS sequence"/>
</dbReference>
<sequence length="299" mass="34699">MKFDQQTIKNTFILLRIPFSIYLMPVYFFAVSQTEEINWTNASIVFLILHLLVYPASNGYNSYMDRDTESIGGIEKPPLPSNLLFWFTLAMDFMAVNISLFLLNTKFTILMVAYILMSRAYSYKGIRLKKYPIPGFLTVFIFQGFVTFWMVSEGISTTAFDFFSTDLIYPAIATSFMIGGAYPMSQIYQHKQDAESGDQSISMLLGIKGTFYFGMVLFGIAGGLLFYYFEILQQGSFLTYILFLLPLLLWFQIWMIRTFKDENEASFHNLMRMNNISAFCMNFCYIFFAIQNHLDFSLF</sequence>
<evidence type="ECO:0000256" key="1">
    <source>
        <dbReference type="ARBA" id="ARBA00004141"/>
    </source>
</evidence>
<comment type="subcellular location">
    <subcellularLocation>
        <location evidence="1">Membrane</location>
        <topology evidence="1">Multi-pass membrane protein</topology>
    </subcellularLocation>
</comment>
<keyword evidence="4 5" id="KW-0472">Membrane</keyword>
<proteinExistence type="predicted"/>
<evidence type="ECO:0000256" key="4">
    <source>
        <dbReference type="ARBA" id="ARBA00023136"/>
    </source>
</evidence>
<feature type="transmembrane region" description="Helical" evidence="5">
    <location>
        <begin position="209"/>
        <end position="229"/>
    </location>
</feature>
<comment type="caution">
    <text evidence="6">The sequence shown here is derived from an EMBL/GenBank/DDBJ whole genome shotgun (WGS) entry which is preliminary data.</text>
</comment>
<dbReference type="AlphaFoldDB" id="A0A7X9RTF8"/>